<name>A0A2S8GE79_9BACT</name>
<proteinExistence type="predicted"/>
<keyword evidence="3" id="KW-0732">Signal</keyword>
<evidence type="ECO:0000256" key="4">
    <source>
        <dbReference type="ARBA" id="ARBA00022989"/>
    </source>
</evidence>
<dbReference type="SUPFAM" id="SSF52047">
    <property type="entry name" value="RNI-like"/>
    <property type="match status" value="1"/>
</dbReference>
<sequence length="386" mass="43464">MPWLEYGNPRKDPTVNRRQPFFFRLLIAACFLALGMPPALLLADGQRYESPEIGKAIEHLRQNGATVSFYPMQFMQAGNPFANREEITYYINVHSMIPTEENLAALLVIPKVDRLTVGPNFKRDQAAWDTLAQMSEITTLSISGDLQEFDLPNVARFANLNNLTLLRANNLDAEDLWYLEELTELSRLSLSLNSDGAAYFDYLARLPKLDDLSLSLPAGKPVSLEGIQKLDRLNSLSIDAQEILGTDLRAVGQLSQLNSLNLLRAILTPKDMEIFRELDKLTYLNLYRCHFKDNPVDAFEGLTSLERVQLSSNDMSDDILKPLGKLPRIRYMYVRGSKVTDQGLEHLHNARSLRMIQLSSTDITQAGVDSLAKSLPTLQIIAPLKK</sequence>
<evidence type="ECO:0000256" key="5">
    <source>
        <dbReference type="ARBA" id="ARBA00023136"/>
    </source>
</evidence>
<dbReference type="PANTHER" id="PTHR48063">
    <property type="entry name" value="LRR RECEPTOR-LIKE KINASE"/>
    <property type="match status" value="1"/>
</dbReference>
<dbReference type="InterPro" id="IPR032675">
    <property type="entry name" value="LRR_dom_sf"/>
</dbReference>
<dbReference type="EMBL" id="PUIB01000002">
    <property type="protein sequence ID" value="PQO42756.1"/>
    <property type="molecule type" value="Genomic_DNA"/>
</dbReference>
<evidence type="ECO:0000256" key="3">
    <source>
        <dbReference type="ARBA" id="ARBA00022729"/>
    </source>
</evidence>
<dbReference type="GO" id="GO:0016020">
    <property type="term" value="C:membrane"/>
    <property type="evidence" value="ECO:0007669"/>
    <property type="project" value="UniProtKB-SubCell"/>
</dbReference>
<comment type="subcellular location">
    <subcellularLocation>
        <location evidence="1">Membrane</location>
    </subcellularLocation>
</comment>
<feature type="transmembrane region" description="Helical" evidence="7">
    <location>
        <begin position="21"/>
        <end position="43"/>
    </location>
</feature>
<comment type="caution">
    <text evidence="8">The sequence shown here is derived from an EMBL/GenBank/DDBJ whole genome shotgun (WGS) entry which is preliminary data.</text>
</comment>
<keyword evidence="6" id="KW-0325">Glycoprotein</keyword>
<evidence type="ECO:0000256" key="2">
    <source>
        <dbReference type="ARBA" id="ARBA00022692"/>
    </source>
</evidence>
<evidence type="ECO:0000256" key="1">
    <source>
        <dbReference type="ARBA" id="ARBA00004370"/>
    </source>
</evidence>
<gene>
    <name evidence="8" type="ORF">C5Y98_00970</name>
</gene>
<keyword evidence="4 7" id="KW-1133">Transmembrane helix</keyword>
<accession>A0A2S8GE79</accession>
<evidence type="ECO:0000256" key="6">
    <source>
        <dbReference type="ARBA" id="ARBA00023180"/>
    </source>
</evidence>
<dbReference type="AlphaFoldDB" id="A0A2S8GE79"/>
<keyword evidence="2 7" id="KW-0812">Transmembrane</keyword>
<dbReference type="Gene3D" id="3.80.10.10">
    <property type="entry name" value="Ribonuclease Inhibitor"/>
    <property type="match status" value="2"/>
</dbReference>
<evidence type="ECO:0000313" key="9">
    <source>
        <dbReference type="Proteomes" id="UP000239388"/>
    </source>
</evidence>
<keyword evidence="5 7" id="KW-0472">Membrane</keyword>
<evidence type="ECO:0000256" key="7">
    <source>
        <dbReference type="SAM" id="Phobius"/>
    </source>
</evidence>
<reference evidence="8 9" key="1">
    <citation type="submission" date="2018-02" db="EMBL/GenBank/DDBJ databases">
        <title>Comparative genomes isolates from brazilian mangrove.</title>
        <authorList>
            <person name="Araujo J.E."/>
            <person name="Taketani R.G."/>
            <person name="Silva M.C.P."/>
            <person name="Loureco M.V."/>
            <person name="Andreote F.D."/>
        </authorList>
    </citation>
    <scope>NUCLEOTIDE SEQUENCE [LARGE SCALE GENOMIC DNA]</scope>
    <source>
        <strain evidence="8 9">NAP PRIS-MGV</strain>
    </source>
</reference>
<evidence type="ECO:0008006" key="10">
    <source>
        <dbReference type="Google" id="ProtNLM"/>
    </source>
</evidence>
<protein>
    <recommendedName>
        <fullName evidence="10">Leucine-rich repeat domain-containing protein</fullName>
    </recommendedName>
</protein>
<dbReference type="InterPro" id="IPR046956">
    <property type="entry name" value="RLP23-like"/>
</dbReference>
<dbReference type="Proteomes" id="UP000239388">
    <property type="component" value="Unassembled WGS sequence"/>
</dbReference>
<evidence type="ECO:0000313" key="8">
    <source>
        <dbReference type="EMBL" id="PQO42756.1"/>
    </source>
</evidence>
<organism evidence="8 9">
    <name type="scientific">Blastopirellula marina</name>
    <dbReference type="NCBI Taxonomy" id="124"/>
    <lineage>
        <taxon>Bacteria</taxon>
        <taxon>Pseudomonadati</taxon>
        <taxon>Planctomycetota</taxon>
        <taxon>Planctomycetia</taxon>
        <taxon>Pirellulales</taxon>
        <taxon>Pirellulaceae</taxon>
        <taxon>Blastopirellula</taxon>
    </lineage>
</organism>